<evidence type="ECO:0000313" key="2">
    <source>
        <dbReference type="Proteomes" id="UP000499080"/>
    </source>
</evidence>
<protein>
    <submittedName>
        <fullName evidence="1">Uncharacterized protein</fullName>
    </submittedName>
</protein>
<proteinExistence type="predicted"/>
<organism evidence="1 2">
    <name type="scientific">Araneus ventricosus</name>
    <name type="common">Orbweaver spider</name>
    <name type="synonym">Epeira ventricosa</name>
    <dbReference type="NCBI Taxonomy" id="182803"/>
    <lineage>
        <taxon>Eukaryota</taxon>
        <taxon>Metazoa</taxon>
        <taxon>Ecdysozoa</taxon>
        <taxon>Arthropoda</taxon>
        <taxon>Chelicerata</taxon>
        <taxon>Arachnida</taxon>
        <taxon>Araneae</taxon>
        <taxon>Araneomorphae</taxon>
        <taxon>Entelegynae</taxon>
        <taxon>Araneoidea</taxon>
        <taxon>Araneidae</taxon>
        <taxon>Araneus</taxon>
    </lineage>
</organism>
<accession>A0A4Y2IK88</accession>
<keyword evidence="2" id="KW-1185">Reference proteome</keyword>
<name>A0A4Y2IK88_ARAVE</name>
<dbReference type="AlphaFoldDB" id="A0A4Y2IK88"/>
<dbReference type="EMBL" id="BGPR01002741">
    <property type="protein sequence ID" value="GBM78231.1"/>
    <property type="molecule type" value="Genomic_DNA"/>
</dbReference>
<reference evidence="1 2" key="1">
    <citation type="journal article" date="2019" name="Sci. Rep.">
        <title>Orb-weaving spider Araneus ventricosus genome elucidates the spidroin gene catalogue.</title>
        <authorList>
            <person name="Kono N."/>
            <person name="Nakamura H."/>
            <person name="Ohtoshi R."/>
            <person name="Moran D.A.P."/>
            <person name="Shinohara A."/>
            <person name="Yoshida Y."/>
            <person name="Fujiwara M."/>
            <person name="Mori M."/>
            <person name="Tomita M."/>
            <person name="Arakawa K."/>
        </authorList>
    </citation>
    <scope>NUCLEOTIDE SEQUENCE [LARGE SCALE GENOMIC DNA]</scope>
</reference>
<evidence type="ECO:0000313" key="1">
    <source>
        <dbReference type="EMBL" id="GBM78231.1"/>
    </source>
</evidence>
<dbReference type="Proteomes" id="UP000499080">
    <property type="component" value="Unassembled WGS sequence"/>
</dbReference>
<gene>
    <name evidence="1" type="ORF">AVEN_77743_1</name>
</gene>
<comment type="caution">
    <text evidence="1">The sequence shown here is derived from an EMBL/GenBank/DDBJ whole genome shotgun (WGS) entry which is preliminary data.</text>
</comment>
<sequence>MNVGHVVLGPSPNFRSGLVRDSLQFRYLILLSSINATEKTDTKSPREASRLKEKEKKSTTAYFLIAVSSVKRIRKWDTALLSSEPNA</sequence>